<feature type="signal peptide" evidence="1">
    <location>
        <begin position="1"/>
        <end position="20"/>
    </location>
</feature>
<accession>A0A2S9CHI8</accession>
<evidence type="ECO:0000313" key="2">
    <source>
        <dbReference type="EMBL" id="PRB79949.1"/>
    </source>
</evidence>
<evidence type="ECO:0000313" key="4">
    <source>
        <dbReference type="Proteomes" id="UP000238325"/>
    </source>
</evidence>
<comment type="caution">
    <text evidence="2">The sequence shown here is derived from an EMBL/GenBank/DDBJ whole genome shotgun (WGS) entry which is preliminary data.</text>
</comment>
<keyword evidence="4" id="KW-1185">Reference proteome</keyword>
<dbReference type="EMBL" id="PCPH01000011">
    <property type="protein sequence ID" value="PRB87307.1"/>
    <property type="molecule type" value="Genomic_DNA"/>
</dbReference>
<dbReference type="Proteomes" id="UP000238534">
    <property type="component" value="Unassembled WGS sequence"/>
</dbReference>
<gene>
    <name evidence="2" type="ORF">CQ022_22625</name>
    <name evidence="3" type="ORF">CQ033_22610</name>
</gene>
<evidence type="ECO:0008006" key="6">
    <source>
        <dbReference type="Google" id="ProtNLM"/>
    </source>
</evidence>
<feature type="non-terminal residue" evidence="2">
    <location>
        <position position="1073"/>
    </location>
</feature>
<protein>
    <recommendedName>
        <fullName evidence="6">YD repeat-containing protein</fullName>
    </recommendedName>
</protein>
<evidence type="ECO:0000256" key="1">
    <source>
        <dbReference type="SAM" id="SignalP"/>
    </source>
</evidence>
<sequence>MKKNKIVLLALCIASHYYWAQDKDYVQGIVPQTPEVNALFKNFETPVSLNTGVPNISIPIYNIKEGDIDFNLSLSYNSSGITVGERSTWVGLGWNLPISTLARNVRQLPDDLSYGFFYEQQYTVKNVYAIRNAQTPDQQTICDEICNKHQQGLLDLESDDYRLTLPDGKSISFMVNQERSTENPIGQIIQFPESDYKIKYNQTTGSWVVTNPSGYQYVYEKGSTIYLSHTYSIGDGFIGTPPTGGTTSYNSTWILSKIISPTNRVLNFEYDSINYDDCDLVNQTKTVVSTGGNNSRNEVTTNYGRTKGTNTFIKRIYGDFGEVTFNKSERLDYSVYGRKLDNIEVKNNNRVINKIELQYDYMTSTVPSPVYSCNRYEPNDNIAKRLRLNKVLFDTNTDKPYSYQLQYNSQLLPHRFSYARDWWGYYNGQMNNQGLTPSIDLVLEEQNKRDLDQESTKAGILEEILYPTGGKTKFIFENNRGIDNINSAGRGNEFHDITPYKIQYKHFSTNENTSQQLNKTYTSPIEINTSDITSYQNFNLQIDAQTSKCIYEDGNLPERGSCAIYYSVLNGNNEVIVPRLLLRNLSKMAQIPINKLTPANNTLKVEVYSGTQSSLPGMQYFNYNQDEATVSLRWKVVDTTLAKKTDAGFEVPFGGLRIKKIENYSSANTLSLVKEYAYKSDAGIESGISNFEMDFLQYGKSRIFVASQSRFPMQNNSSSSIQYVRADEVQTNFQTNEQIKVSHYFQNNNRLGAFLGACLFIKPKGEAHLASATVPCYEHPLNSKEVGTISNVFTEEKYQYSSNFPGVEEQKKPKRIYGIDYDRVLKPQDFTYLKYNLGFLFSSSYLGFQFFYYEFNNFEELPKEFTNTRTEILDGTNLVTKTQYKSLSPNHYQVTKEKTSLPDGIIKETNYSYAHEKNNQKLINANMIGIPLETETTQTIGVATQTLSKTETKYDHPSNLLPSSVVSTDLQGAISTEVTYDQYDLKGNLQQYTAKNGVSTVLVWGYNQAKPIAKIDGAKLTDIQQSLVDAIVAASNTDAAAGANNDETAFLSALNTFRMNASLSAYQVTTYTY</sequence>
<dbReference type="RefSeq" id="WP_228421868.1">
    <property type="nucleotide sequence ID" value="NZ_JBBGZD010000009.1"/>
</dbReference>
<reference evidence="4 5" key="1">
    <citation type="submission" date="2017-09" db="EMBL/GenBank/DDBJ databases">
        <title>Genomic, metabolic, and phenotypic characteristics of bacterial isolates from the natural microbiome of the model nematode Caenorhabditis elegans.</title>
        <authorList>
            <person name="Zimmermann J."/>
            <person name="Obeng N."/>
            <person name="Yang W."/>
            <person name="Obeng O."/>
            <person name="Kissoyan K."/>
            <person name="Pees B."/>
            <person name="Dirksen P."/>
            <person name="Hoppner M."/>
            <person name="Franke A."/>
            <person name="Rosenstiel P."/>
            <person name="Leippe M."/>
            <person name="Dierking K."/>
            <person name="Kaleta C."/>
            <person name="Schulenburg H."/>
        </authorList>
    </citation>
    <scope>NUCLEOTIDE SEQUENCE [LARGE SCALE GENOMIC DNA]</scope>
    <source>
        <strain evidence="2 5">MYb25</strain>
        <strain evidence="3 4">MYb44</strain>
    </source>
</reference>
<feature type="chain" id="PRO_5015432018" description="YD repeat-containing protein" evidence="1">
    <location>
        <begin position="21"/>
        <end position="1073"/>
    </location>
</feature>
<dbReference type="Proteomes" id="UP000238325">
    <property type="component" value="Unassembled WGS sequence"/>
</dbReference>
<evidence type="ECO:0000313" key="5">
    <source>
        <dbReference type="Proteomes" id="UP000238534"/>
    </source>
</evidence>
<dbReference type="EMBL" id="PCPP01000009">
    <property type="protein sequence ID" value="PRB79949.1"/>
    <property type="molecule type" value="Genomic_DNA"/>
</dbReference>
<dbReference type="AlphaFoldDB" id="A0A2S9CHI8"/>
<organism evidence="2 5">
    <name type="scientific">Chryseobacterium culicis</name>
    <dbReference type="NCBI Taxonomy" id="680127"/>
    <lineage>
        <taxon>Bacteria</taxon>
        <taxon>Pseudomonadati</taxon>
        <taxon>Bacteroidota</taxon>
        <taxon>Flavobacteriia</taxon>
        <taxon>Flavobacteriales</taxon>
        <taxon>Weeksellaceae</taxon>
        <taxon>Chryseobacterium group</taxon>
        <taxon>Chryseobacterium</taxon>
    </lineage>
</organism>
<name>A0A2S9CHI8_CHRCI</name>
<keyword evidence="1" id="KW-0732">Signal</keyword>
<proteinExistence type="predicted"/>
<evidence type="ECO:0000313" key="3">
    <source>
        <dbReference type="EMBL" id="PRB87307.1"/>
    </source>
</evidence>